<dbReference type="SMART" id="SM00869">
    <property type="entry name" value="Autotransporter"/>
    <property type="match status" value="1"/>
</dbReference>
<name>A0ABQ6A6J3_9PROT</name>
<evidence type="ECO:0000259" key="2">
    <source>
        <dbReference type="PROSITE" id="PS51208"/>
    </source>
</evidence>
<dbReference type="InterPro" id="IPR036709">
    <property type="entry name" value="Autotransporte_beta_dom_sf"/>
</dbReference>
<dbReference type="Gene3D" id="2.40.128.130">
    <property type="entry name" value="Autotransporter beta-domain"/>
    <property type="match status" value="1"/>
</dbReference>
<dbReference type="EMBL" id="BSOS01000024">
    <property type="protein sequence ID" value="GLR66481.1"/>
    <property type="molecule type" value="Genomic_DNA"/>
</dbReference>
<evidence type="ECO:0000313" key="4">
    <source>
        <dbReference type="Proteomes" id="UP001156641"/>
    </source>
</evidence>
<feature type="domain" description="Autotransporter" evidence="2">
    <location>
        <begin position="567"/>
        <end position="836"/>
    </location>
</feature>
<feature type="chain" id="PRO_5046141991" description="Autotransporter domain-containing protein" evidence="1">
    <location>
        <begin position="36"/>
        <end position="836"/>
    </location>
</feature>
<keyword evidence="4" id="KW-1185">Reference proteome</keyword>
<dbReference type="InterPro" id="IPR005546">
    <property type="entry name" value="Autotransporte_beta"/>
</dbReference>
<comment type="caution">
    <text evidence="3">The sequence shown here is derived from an EMBL/GenBank/DDBJ whole genome shotgun (WGS) entry which is preliminary data.</text>
</comment>
<keyword evidence="1" id="KW-0732">Signal</keyword>
<gene>
    <name evidence="3" type="ORF">GCM10010909_11610</name>
</gene>
<evidence type="ECO:0000313" key="3">
    <source>
        <dbReference type="EMBL" id="GLR66481.1"/>
    </source>
</evidence>
<sequence length="836" mass="80693">MVCHDDTARLQWKTGLMAGCAALSLGAALAAPARAQSVIATSQTTTVDLAGYGAGPVSITSGTTLSSGGPETLMDTQGPVTLNNAGSVNAASGVGIYLGAGGAVNNQAAGGIRAASYGVLTRNAAASVSNAGVIAAGDDGVSLNAGGSVANAAGGSIFGAHIGVYTGNGVGVVANSGVISARTGDAVSLYSGGSLNNTASGQLVGGYTGVFEGGKGASVQNAGRISGPVFGAYLAGPGSLTNSGTIAGGLAGIIAVAPGASVTNTGLVHGITAGVRLGRGDALTNSGSISGATGVLVKGVGASIYDTGLIAASNGGAAVRFAGGAGSLTLGTGASITGAIDGGGTDSAIALTGSGQLTSDIANFGAGGVLNVAAGANWTASGNWMMGTVINSGIFQPGIIGAPLNITGNFVQLASGTLRVVVTPTGVSQINITGTALLGGRLVYVLAPGSYAPAAGAFLTANGGLSGSFASVSTQLTAGEAVVSGNATVLAIDPPGIFSYRLGAFSVAPADDALFARARQQLTLDAGRTSDDLLNLTQDTPPSTCPPAGALPGGRSTQAGIAQALAGAFCGAGGWVEASGSAMNQPGGYNARSAGFMAGAGRAVNDAGTTLGLAVAYDSSSLNDAQGGTANAQTIRLGAYGAQPLGRFMLSGDVLGGFISTDTARATGAGAASARPEGSVVSGAARLAMPLRLAGFGLLPSAGVSVAQVSLGRFSERAQQGAFALTGPATSGTSIKPYLRLAVSHDYVSAAHVVWTPQLGLGVDYEAGNPGRAMRVIAADGSAYATGTKRLDPLAGEVMAGLSASRGNVSLVLRYSAQVAGNWTAQSAEAALHILF</sequence>
<proteinExistence type="predicted"/>
<feature type="signal peptide" evidence="1">
    <location>
        <begin position="1"/>
        <end position="35"/>
    </location>
</feature>
<accession>A0ABQ6A6J3</accession>
<evidence type="ECO:0000256" key="1">
    <source>
        <dbReference type="SAM" id="SignalP"/>
    </source>
</evidence>
<reference evidence="4" key="1">
    <citation type="journal article" date="2019" name="Int. J. Syst. Evol. Microbiol.">
        <title>The Global Catalogue of Microorganisms (GCM) 10K type strain sequencing project: providing services to taxonomists for standard genome sequencing and annotation.</title>
        <authorList>
            <consortium name="The Broad Institute Genomics Platform"/>
            <consortium name="The Broad Institute Genome Sequencing Center for Infectious Disease"/>
            <person name="Wu L."/>
            <person name="Ma J."/>
        </authorList>
    </citation>
    <scope>NUCLEOTIDE SEQUENCE [LARGE SCALE GENOMIC DNA]</scope>
    <source>
        <strain evidence="4">NBRC 112502</strain>
    </source>
</reference>
<dbReference type="Proteomes" id="UP001156641">
    <property type="component" value="Unassembled WGS sequence"/>
</dbReference>
<protein>
    <recommendedName>
        <fullName evidence="2">Autotransporter domain-containing protein</fullName>
    </recommendedName>
</protein>
<organism evidence="3 4">
    <name type="scientific">Acidocella aquatica</name>
    <dbReference type="NCBI Taxonomy" id="1922313"/>
    <lineage>
        <taxon>Bacteria</taxon>
        <taxon>Pseudomonadati</taxon>
        <taxon>Pseudomonadota</taxon>
        <taxon>Alphaproteobacteria</taxon>
        <taxon>Acetobacterales</taxon>
        <taxon>Acidocellaceae</taxon>
        <taxon>Acidocella</taxon>
    </lineage>
</organism>
<dbReference type="SUPFAM" id="SSF103515">
    <property type="entry name" value="Autotransporter"/>
    <property type="match status" value="1"/>
</dbReference>
<dbReference type="PROSITE" id="PS51208">
    <property type="entry name" value="AUTOTRANSPORTER"/>
    <property type="match status" value="1"/>
</dbReference>